<keyword evidence="11 17" id="KW-1133">Transmembrane helix</keyword>
<name>A0A1P8NN19_9CUCU</name>
<evidence type="ECO:0000256" key="4">
    <source>
        <dbReference type="ARBA" id="ARBA00012944"/>
    </source>
</evidence>
<keyword evidence="9" id="KW-1278">Translocase</keyword>
<feature type="transmembrane region" description="Helical" evidence="17">
    <location>
        <begin position="84"/>
        <end position="101"/>
    </location>
</feature>
<keyword evidence="14 17" id="KW-0496">Mitochondrion</keyword>
<dbReference type="PANTHER" id="PTHR43507:SF20">
    <property type="entry name" value="NADH-UBIQUINONE OXIDOREDUCTASE CHAIN 4"/>
    <property type="match status" value="1"/>
</dbReference>
<reference evidence="20" key="2">
    <citation type="submission" date="2016-10" db="EMBL/GenBank/DDBJ databases">
        <authorList>
            <person name="Gomez-Rodriguez C."/>
            <person name="Crampton-Platt A."/>
            <person name="Timmermans M.J.T.N."/>
            <person name="Baselga A."/>
            <person name="Vogler A.P."/>
        </authorList>
    </citation>
    <scope>NUCLEOTIDE SEQUENCE</scope>
</reference>
<dbReference type="AlphaFoldDB" id="A0A1P8NN19"/>
<dbReference type="GO" id="GO:0042773">
    <property type="term" value="P:ATP synthesis coupled electron transport"/>
    <property type="evidence" value="ECO:0007669"/>
    <property type="project" value="InterPro"/>
</dbReference>
<dbReference type="InterPro" id="IPR001750">
    <property type="entry name" value="ND/Mrp_TM"/>
</dbReference>
<dbReference type="PANTHER" id="PTHR43507">
    <property type="entry name" value="NADH-UBIQUINONE OXIDOREDUCTASE CHAIN 4"/>
    <property type="match status" value="1"/>
</dbReference>
<feature type="transmembrane region" description="Helical" evidence="17">
    <location>
        <begin position="211"/>
        <end position="236"/>
    </location>
</feature>
<dbReference type="GO" id="GO:0008137">
    <property type="term" value="F:NADH dehydrogenase (ubiquinone) activity"/>
    <property type="evidence" value="ECO:0007669"/>
    <property type="project" value="UniProtKB-UniRule"/>
</dbReference>
<evidence type="ECO:0000256" key="5">
    <source>
        <dbReference type="ARBA" id="ARBA00021006"/>
    </source>
</evidence>
<feature type="transmembrane region" description="Helical" evidence="17">
    <location>
        <begin position="53"/>
        <end position="72"/>
    </location>
</feature>
<evidence type="ECO:0000256" key="13">
    <source>
        <dbReference type="ARBA" id="ARBA00023075"/>
    </source>
</evidence>
<feature type="transmembrane region" description="Helical" evidence="17">
    <location>
        <begin position="376"/>
        <end position="397"/>
    </location>
</feature>
<protein>
    <recommendedName>
        <fullName evidence="5 17">NADH-ubiquinone oxidoreductase chain 4</fullName>
        <ecNumber evidence="4 17">7.1.1.2</ecNumber>
    </recommendedName>
</protein>
<dbReference type="GO" id="GO:0048039">
    <property type="term" value="F:ubiquinone binding"/>
    <property type="evidence" value="ECO:0007669"/>
    <property type="project" value="TreeGrafter"/>
</dbReference>
<evidence type="ECO:0000256" key="8">
    <source>
        <dbReference type="ARBA" id="ARBA00022692"/>
    </source>
</evidence>
<evidence type="ECO:0000256" key="11">
    <source>
        <dbReference type="ARBA" id="ARBA00022989"/>
    </source>
</evidence>
<gene>
    <name evidence="20" type="primary">nad4</name>
</gene>
<comment type="similarity">
    <text evidence="3 17">Belongs to the complex I subunit 4 family.</text>
</comment>
<dbReference type="GO" id="GO:0015990">
    <property type="term" value="P:electron transport coupled proton transport"/>
    <property type="evidence" value="ECO:0007669"/>
    <property type="project" value="TreeGrafter"/>
</dbReference>
<evidence type="ECO:0000256" key="9">
    <source>
        <dbReference type="ARBA" id="ARBA00022967"/>
    </source>
</evidence>
<evidence type="ECO:0000256" key="12">
    <source>
        <dbReference type="ARBA" id="ARBA00023027"/>
    </source>
</evidence>
<evidence type="ECO:0000256" key="16">
    <source>
        <dbReference type="ARBA" id="ARBA00049551"/>
    </source>
</evidence>
<comment type="function">
    <text evidence="17">Core subunit of the mitochondrial membrane respiratory chain NADH dehydrogenase (Complex I) which catalyzes electron transfer from NADH through the respiratory chain, using ubiquinone as an electron acceptor. Essential for the catalytic activity and assembly of complex I.</text>
</comment>
<evidence type="ECO:0000256" key="7">
    <source>
        <dbReference type="ARBA" id="ARBA00022660"/>
    </source>
</evidence>
<dbReference type="PRINTS" id="PR01437">
    <property type="entry name" value="NUOXDRDTASE4"/>
</dbReference>
<feature type="transmembrane region" description="Helical" evidence="17">
    <location>
        <begin position="242"/>
        <end position="261"/>
    </location>
</feature>
<feature type="transmembrane region" description="Helical" evidence="17">
    <location>
        <begin position="107"/>
        <end position="129"/>
    </location>
</feature>
<evidence type="ECO:0000256" key="2">
    <source>
        <dbReference type="ARBA" id="ARBA00004225"/>
    </source>
</evidence>
<dbReference type="GO" id="GO:0031966">
    <property type="term" value="C:mitochondrial membrane"/>
    <property type="evidence" value="ECO:0007669"/>
    <property type="project" value="UniProtKB-SubCell"/>
</dbReference>
<accession>A0A1P8NN19</accession>
<comment type="catalytic activity">
    <reaction evidence="16 17">
        <text>a ubiquinone + NADH + 5 H(+)(in) = a ubiquinol + NAD(+) + 4 H(+)(out)</text>
        <dbReference type="Rhea" id="RHEA:29091"/>
        <dbReference type="Rhea" id="RHEA-COMP:9565"/>
        <dbReference type="Rhea" id="RHEA-COMP:9566"/>
        <dbReference type="ChEBI" id="CHEBI:15378"/>
        <dbReference type="ChEBI" id="CHEBI:16389"/>
        <dbReference type="ChEBI" id="CHEBI:17976"/>
        <dbReference type="ChEBI" id="CHEBI:57540"/>
        <dbReference type="ChEBI" id="CHEBI:57945"/>
        <dbReference type="EC" id="7.1.1.2"/>
    </reaction>
</comment>
<comment type="function">
    <text evidence="1">Core subunit of the mitochondrial membrane respiratory chain NADH dehydrogenase (Complex I) that is believed to belong to the minimal assembly required for catalysis. Complex I functions in the transfer of electrons from NADH to the respiratory chain. The immediate electron acceptor for the enzyme is believed to be ubiquinone.</text>
</comment>
<evidence type="ECO:0000256" key="6">
    <source>
        <dbReference type="ARBA" id="ARBA00022448"/>
    </source>
</evidence>
<dbReference type="InterPro" id="IPR000260">
    <property type="entry name" value="NADH4_N"/>
</dbReference>
<feature type="transmembrane region" description="Helical" evidence="17">
    <location>
        <begin position="417"/>
        <end position="438"/>
    </location>
</feature>
<proteinExistence type="inferred from homology"/>
<evidence type="ECO:0000256" key="3">
    <source>
        <dbReference type="ARBA" id="ARBA00009025"/>
    </source>
</evidence>
<keyword evidence="6 17" id="KW-0813">Transport</keyword>
<evidence type="ECO:0000256" key="14">
    <source>
        <dbReference type="ARBA" id="ARBA00023128"/>
    </source>
</evidence>
<feature type="transmembrane region" description="Helical" evidence="17">
    <location>
        <begin position="268"/>
        <end position="286"/>
    </location>
</feature>
<sequence length="441" mass="51617">MMKFMFMMFMLIPLSFMKFWLIQWMFFILTFLFMFSYFSVSWSNISYMFGCDMLSFTLILLSFWICGLMILASGKLNKNNDFKNFFLLVMMMLMISLFLTFSSMNLFIFYLFFEISLIPTLILIIGWGYQPERLEAGLYLLFYTMLMSLPMLLMIFYLYKDKSLNFMLLSVDLNYMFMYLCMNMVFFIKIPMFFMHLWLPKAHVEAPVSGSMILAGVMLKLGGYGLLRLMVMFQLFINNLNMIIIVISMFGGFMISLVCMRQSDMKSLIAYSSVSHMGMALAGLMTLNYWGIWGALVMMLAHGLCSSGLFCLVNLMYERTLSRSLYLNKGLLNLIPSLSLFWFLLLSSNMAAPPSLNLLSEIMLINSLISYSSINMLWLSLISFFSAAYSLFLYSYSQHGKFYSSLFSFMNGLNREYLLLLLHWFPLNMLFMKMDIFIQWI</sequence>
<dbReference type="GO" id="GO:0003954">
    <property type="term" value="F:NADH dehydrogenase activity"/>
    <property type="evidence" value="ECO:0007669"/>
    <property type="project" value="TreeGrafter"/>
</dbReference>
<evidence type="ECO:0000256" key="1">
    <source>
        <dbReference type="ARBA" id="ARBA00003257"/>
    </source>
</evidence>
<dbReference type="InterPro" id="IPR003918">
    <property type="entry name" value="NADH_UbQ_OxRdtase"/>
</dbReference>
<evidence type="ECO:0000259" key="18">
    <source>
        <dbReference type="Pfam" id="PF00361"/>
    </source>
</evidence>
<feature type="transmembrane region" description="Helical" evidence="17">
    <location>
        <begin position="292"/>
        <end position="313"/>
    </location>
</feature>
<geneLocation type="mitochondrion" evidence="20"/>
<evidence type="ECO:0000313" key="20">
    <source>
        <dbReference type="EMBL" id="APX40247.1"/>
    </source>
</evidence>
<evidence type="ECO:0000259" key="19">
    <source>
        <dbReference type="Pfam" id="PF01059"/>
    </source>
</evidence>
<evidence type="ECO:0000256" key="17">
    <source>
        <dbReference type="RuleBase" id="RU003297"/>
    </source>
</evidence>
<feature type="domain" description="NADH:quinone oxidoreductase/Mrp antiporter transmembrane" evidence="18">
    <location>
        <begin position="103"/>
        <end position="384"/>
    </location>
</feature>
<organism evidence="20">
    <name type="scientific">Psylliodes circumdatus</name>
    <dbReference type="NCBI Taxonomy" id="1425596"/>
    <lineage>
        <taxon>Eukaryota</taxon>
        <taxon>Metazoa</taxon>
        <taxon>Ecdysozoa</taxon>
        <taxon>Arthropoda</taxon>
        <taxon>Hexapoda</taxon>
        <taxon>Insecta</taxon>
        <taxon>Pterygota</taxon>
        <taxon>Neoptera</taxon>
        <taxon>Endopterygota</taxon>
        <taxon>Coleoptera</taxon>
        <taxon>Polyphaga</taxon>
        <taxon>Cucujiformia</taxon>
        <taxon>Chrysomeloidea</taxon>
        <taxon>Chrysomelidae</taxon>
        <taxon>Galerucinae</taxon>
        <taxon>Alticini</taxon>
        <taxon>Psylliodes</taxon>
    </lineage>
</organism>
<evidence type="ECO:0000256" key="15">
    <source>
        <dbReference type="ARBA" id="ARBA00023136"/>
    </source>
</evidence>
<keyword evidence="7 17" id="KW-0679">Respiratory chain</keyword>
<keyword evidence="8 17" id="KW-0812">Transmembrane</keyword>
<keyword evidence="12 17" id="KW-0520">NAD</keyword>
<keyword evidence="15 17" id="KW-0472">Membrane</keyword>
<feature type="transmembrane region" description="Helical" evidence="17">
    <location>
        <begin position="177"/>
        <end position="199"/>
    </location>
</feature>
<dbReference type="Pfam" id="PF00361">
    <property type="entry name" value="Proton_antipo_M"/>
    <property type="match status" value="1"/>
</dbReference>
<evidence type="ECO:0000256" key="10">
    <source>
        <dbReference type="ARBA" id="ARBA00022982"/>
    </source>
</evidence>
<dbReference type="EMBL" id="KX943454">
    <property type="protein sequence ID" value="APX40247.1"/>
    <property type="molecule type" value="Genomic_DNA"/>
</dbReference>
<reference evidence="20" key="1">
    <citation type="journal article" date="2015" name="Methods Ecol Evol">
        <title>Validating the power of mitochondrial metagenomics for community ecology and phylogenetics of complex assemblages.</title>
        <authorList>
            <person name="Gomez-Rodriguez C."/>
            <person name="Crampton-Platt A."/>
            <person name="Timmermans M.J.T.N."/>
            <person name="Baselga A."/>
            <person name="Vogler A.P."/>
        </authorList>
    </citation>
    <scope>NUCLEOTIDE SEQUENCE</scope>
</reference>
<dbReference type="EC" id="7.1.1.2" evidence="4 17"/>
<feature type="transmembrane region" description="Helical" evidence="17">
    <location>
        <begin position="325"/>
        <end position="345"/>
    </location>
</feature>
<comment type="subcellular location">
    <subcellularLocation>
        <location evidence="2 17">Mitochondrion membrane</location>
        <topology evidence="2 17">Multi-pass membrane protein</topology>
    </subcellularLocation>
</comment>
<keyword evidence="10 17" id="KW-0249">Electron transport</keyword>
<dbReference type="Pfam" id="PF01059">
    <property type="entry name" value="Oxidored_q5_N"/>
    <property type="match status" value="1"/>
</dbReference>
<feature type="transmembrane region" description="Helical" evidence="17">
    <location>
        <begin position="136"/>
        <end position="157"/>
    </location>
</feature>
<keyword evidence="13 17" id="KW-0830">Ubiquinone</keyword>
<feature type="domain" description="NADH:ubiquinone oxidoreductase chain 4 N-terminal" evidence="19">
    <location>
        <begin position="1"/>
        <end position="100"/>
    </location>
</feature>